<accession>A0A6B9FRB8</accession>
<name>A0A6B9FRB8_9HYPH</name>
<protein>
    <submittedName>
        <fullName evidence="2">Uncharacterized protein</fullName>
    </submittedName>
</protein>
<dbReference type="Proteomes" id="UP000012488">
    <property type="component" value="Chromosome"/>
</dbReference>
<dbReference type="AlphaFoldDB" id="A0A6B9FRB8"/>
<gene>
    <name evidence="2" type="ORF">MMSR116_27470</name>
</gene>
<dbReference type="EMBL" id="CP043538">
    <property type="protein sequence ID" value="QGY05223.1"/>
    <property type="molecule type" value="Genomic_DNA"/>
</dbReference>
<organism evidence="2 3">
    <name type="scientific">Methylobacterium mesophilicum SR1.6/6</name>
    <dbReference type="NCBI Taxonomy" id="908290"/>
    <lineage>
        <taxon>Bacteria</taxon>
        <taxon>Pseudomonadati</taxon>
        <taxon>Pseudomonadota</taxon>
        <taxon>Alphaproteobacteria</taxon>
        <taxon>Hyphomicrobiales</taxon>
        <taxon>Methylobacteriaceae</taxon>
        <taxon>Methylobacterium</taxon>
    </lineage>
</organism>
<dbReference type="KEGG" id="mmes:MMSR116_27470"/>
<evidence type="ECO:0000313" key="3">
    <source>
        <dbReference type="Proteomes" id="UP000012488"/>
    </source>
</evidence>
<proteinExistence type="predicted"/>
<keyword evidence="1" id="KW-0732">Signal</keyword>
<evidence type="ECO:0000313" key="2">
    <source>
        <dbReference type="EMBL" id="QGY05223.1"/>
    </source>
</evidence>
<feature type="chain" id="PRO_5025683869" evidence="1">
    <location>
        <begin position="21"/>
        <end position="176"/>
    </location>
</feature>
<reference evidence="2 3" key="2">
    <citation type="journal article" date="2013" name="Genome Announc.">
        <title>Draft Genome Sequence of Methylobacterium mesophilicum Strain SR1.6/6, Isolated from Citrus sinensis.</title>
        <authorList>
            <person name="Marinho Almeida D."/>
            <person name="Dini-Andreote F."/>
            <person name="Camargo Neves A.A."/>
            <person name="Juca Ramos R.T."/>
            <person name="Andreote F.D."/>
            <person name="Carneiro A.R."/>
            <person name="Oliveira de Souza Lima A."/>
            <person name="Caracciolo Gomes de Sa P.H."/>
            <person name="Ribeiro Barbosa M.S."/>
            <person name="Araujo W.L."/>
            <person name="Silva A."/>
        </authorList>
    </citation>
    <scope>NUCLEOTIDE SEQUENCE [LARGE SCALE GENOMIC DNA]</scope>
    <source>
        <strain evidence="2 3">SR1.6/6</strain>
    </source>
</reference>
<reference evidence="2 3" key="1">
    <citation type="journal article" date="2012" name="Genet. Mol. Biol.">
        <title>Analysis of 16S rRNA and mxaF genes revealing insights into Methylobacterium niche-specific plant association.</title>
        <authorList>
            <person name="Dourado M.N."/>
            <person name="Andreote F.D."/>
            <person name="Dini-Andreote F."/>
            <person name="Conti R."/>
            <person name="Araujo J.M."/>
            <person name="Araujo W.L."/>
        </authorList>
    </citation>
    <scope>NUCLEOTIDE SEQUENCE [LARGE SCALE GENOMIC DNA]</scope>
    <source>
        <strain evidence="2 3">SR1.6/6</strain>
    </source>
</reference>
<feature type="signal peptide" evidence="1">
    <location>
        <begin position="1"/>
        <end position="20"/>
    </location>
</feature>
<dbReference type="RefSeq" id="WP_010684016.1">
    <property type="nucleotide sequence ID" value="NZ_CP043538.1"/>
</dbReference>
<sequence length="176" mass="18873">MRRLATALTAIGLATTGANAACHKVPVIETSKVLIGAFSQRMKQVGAGDWHFGTQTTRGPMFFSLDSRVQLFVKDADGLAGEVGLLLNKPTPTDNVQFEAAATFLAAYISGVPESALRPLIVRAIAEVRRTRENQTVRDGETTLILSSPDVDTVAVISGRLRCDRDRTHYATSAAS</sequence>
<evidence type="ECO:0000256" key="1">
    <source>
        <dbReference type="SAM" id="SignalP"/>
    </source>
</evidence>